<feature type="transmembrane region" description="Helical" evidence="7">
    <location>
        <begin position="682"/>
        <end position="700"/>
    </location>
</feature>
<dbReference type="GO" id="GO:0016020">
    <property type="term" value="C:membrane"/>
    <property type="evidence" value="ECO:0007669"/>
    <property type="project" value="UniProtKB-SubCell"/>
</dbReference>
<dbReference type="AlphaFoldDB" id="A0A4S4FAW4"/>
<reference evidence="8 9" key="1">
    <citation type="submission" date="2019-04" db="EMBL/GenBank/DDBJ databases">
        <title>Microbes associate with the intestines of laboratory mice.</title>
        <authorList>
            <person name="Navarre W."/>
            <person name="Wong E."/>
            <person name="Huang K.C."/>
            <person name="Tropini C."/>
            <person name="Ng K."/>
            <person name="Yu B."/>
        </authorList>
    </citation>
    <scope>NUCLEOTIDE SEQUENCE [LARGE SCALE GENOMIC DNA]</scope>
    <source>
        <strain evidence="8 9">NM87_A27A</strain>
    </source>
</reference>
<feature type="transmembrane region" description="Helical" evidence="7">
    <location>
        <begin position="766"/>
        <end position="787"/>
    </location>
</feature>
<gene>
    <name evidence="8" type="ORF">E5991_02585</name>
</gene>
<proteinExistence type="predicted"/>
<dbReference type="InterPro" id="IPR017501">
    <property type="entry name" value="Phage_infect_YhgE_C"/>
</dbReference>
<dbReference type="NCBIfam" id="TIGR03061">
    <property type="entry name" value="pip_yhgE_Nterm"/>
    <property type="match status" value="1"/>
</dbReference>
<feature type="transmembrane region" description="Helical" evidence="7">
    <location>
        <begin position="521"/>
        <end position="542"/>
    </location>
</feature>
<feature type="transmembrane region" description="Helical" evidence="7">
    <location>
        <begin position="21"/>
        <end position="44"/>
    </location>
</feature>
<dbReference type="Gene3D" id="3.40.1710.10">
    <property type="entry name" value="abc type-2 transporter like domain"/>
    <property type="match status" value="1"/>
</dbReference>
<sequence length="924" mass="99753">MRNIWFILKRDLKRLLRVPTAWVIIFGLTFIPALYAWFNIAGFWDPYGNTSGIRVAVANEDKGADSSLLGKMNLGDQIVGTLKKNHQLGWQFMAKAEAMECVESAHCYAAIVIPGDFSEAMANVLTTTSTLPQIDYYVNEKANAVAPKITGVGATTVDRQVNSTFVSTASSVISDIVNTTNTSISKQADSSVQQALAQINKTKDNLGKTRTMIADLRTTLAGTKEKTDAASKALDEVTAAANTAGTGLATASGLLTKTQSGLNSFTASASDQLDKGSNLFLQASGQATTDATRITNGILTANGAAGTALNSMTSVNNDVAQLIEDLKNLPDNPFNEDIKQIVDDLTRENQKAAATLAALTQLNDSTKTAATSAQSTIDQFSQTSTTTLNAISSARNTLSSSALPQLNAGLSALAGTSGTLSGGLSGENALVDQSKIVLTQLADICTDAADSLKSTDALLDTFIGKLDTVGTDLGALANVNVLDELTGDGGSLNAERIANFMLSPTVLKTHTLYPVHTYGSAMAPLFTSLALWVGAFMLMVLIKLEVDDEGLEGRHVTMNQTYMARWLLLAMIAGLQGLVCSVGDLVIGVQTVNAPLFVFTAWFTSLVYVSIAYALSATFMHVGKALVVAMVMLQIPGASGLYPIEMMPHFYRALYPLFPFTYSIDAFRETIGGFYDGHWGKVMLTLLLFAALSFAIGLGLRPLMSNFNHLFAREIEESDMIVGEQVYTPVHRFNLSLAIRVLADQAGYRKEVEERAHRFAHLYPKLMRGALAAGFVVPIALFVTFSFTDGTKLVALATWIVWILLIITFLMVVESIRDSLRQQAELGTLSEQSLRELILHQGLLSSGRRRKRRFGAQMAAAAVENAFAANQLDDDEDEDDEDDEDDSPDAEHLADLENTLDMNLDQLRHRLFDGRKHHEGKHAS</sequence>
<evidence type="ECO:0000256" key="4">
    <source>
        <dbReference type="ARBA" id="ARBA00023136"/>
    </source>
</evidence>
<evidence type="ECO:0000256" key="2">
    <source>
        <dbReference type="ARBA" id="ARBA00022692"/>
    </source>
</evidence>
<evidence type="ECO:0000256" key="7">
    <source>
        <dbReference type="SAM" id="Phobius"/>
    </source>
</evidence>
<organism evidence="8 9">
    <name type="scientific">Bifidobacterium pseudolongum</name>
    <dbReference type="NCBI Taxonomy" id="1694"/>
    <lineage>
        <taxon>Bacteria</taxon>
        <taxon>Bacillati</taxon>
        <taxon>Actinomycetota</taxon>
        <taxon>Actinomycetes</taxon>
        <taxon>Bifidobacteriales</taxon>
        <taxon>Bifidobacteriaceae</taxon>
        <taxon>Bifidobacterium</taxon>
    </lineage>
</organism>
<evidence type="ECO:0000256" key="5">
    <source>
        <dbReference type="SAM" id="Coils"/>
    </source>
</evidence>
<feature type="transmembrane region" description="Helical" evidence="7">
    <location>
        <begin position="622"/>
        <end position="644"/>
    </location>
</feature>
<name>A0A4S4FAW4_9BIFI</name>
<evidence type="ECO:0000313" key="8">
    <source>
        <dbReference type="EMBL" id="THG27120.1"/>
    </source>
</evidence>
<feature type="transmembrane region" description="Helical" evidence="7">
    <location>
        <begin position="594"/>
        <end position="615"/>
    </location>
</feature>
<dbReference type="RefSeq" id="WP_136511014.1">
    <property type="nucleotide sequence ID" value="NZ_SSTF01000005.1"/>
</dbReference>
<dbReference type="NCBIfam" id="TIGR03062">
    <property type="entry name" value="pip_yhgE_Cterm"/>
    <property type="match status" value="1"/>
</dbReference>
<evidence type="ECO:0000256" key="3">
    <source>
        <dbReference type="ARBA" id="ARBA00022989"/>
    </source>
</evidence>
<dbReference type="InterPro" id="IPR017500">
    <property type="entry name" value="Phage_infect_YhgE_N"/>
</dbReference>
<feature type="transmembrane region" description="Helical" evidence="7">
    <location>
        <begin position="793"/>
        <end position="813"/>
    </location>
</feature>
<keyword evidence="5" id="KW-0175">Coiled coil</keyword>
<dbReference type="EMBL" id="SSTF01000005">
    <property type="protein sequence ID" value="THG27120.1"/>
    <property type="molecule type" value="Genomic_DNA"/>
</dbReference>
<comment type="subcellular location">
    <subcellularLocation>
        <location evidence="1">Membrane</location>
        <topology evidence="1">Multi-pass membrane protein</topology>
    </subcellularLocation>
</comment>
<dbReference type="PANTHER" id="PTHR43077">
    <property type="entry name" value="TRANSPORT PERMEASE YVFS-RELATED"/>
    <property type="match status" value="1"/>
</dbReference>
<evidence type="ECO:0000313" key="9">
    <source>
        <dbReference type="Proteomes" id="UP000306798"/>
    </source>
</evidence>
<keyword evidence="2 7" id="KW-0812">Transmembrane</keyword>
<dbReference type="PANTHER" id="PTHR43077:SF10">
    <property type="entry name" value="TRANSPORT PERMEASE PROTEIN"/>
    <property type="match status" value="1"/>
</dbReference>
<dbReference type="Proteomes" id="UP000306798">
    <property type="component" value="Unassembled WGS sequence"/>
</dbReference>
<feature type="coiled-coil region" evidence="5">
    <location>
        <begin position="335"/>
        <end position="362"/>
    </location>
</feature>
<evidence type="ECO:0000256" key="6">
    <source>
        <dbReference type="SAM" id="MobiDB-lite"/>
    </source>
</evidence>
<keyword evidence="3 7" id="KW-1133">Transmembrane helix</keyword>
<feature type="region of interest" description="Disordered" evidence="6">
    <location>
        <begin position="870"/>
        <end position="892"/>
    </location>
</feature>
<feature type="compositionally biased region" description="Acidic residues" evidence="6">
    <location>
        <begin position="872"/>
        <end position="888"/>
    </location>
</feature>
<accession>A0A4S4FAW4</accession>
<comment type="caution">
    <text evidence="8">The sequence shown here is derived from an EMBL/GenBank/DDBJ whole genome shotgun (WGS) entry which is preliminary data.</text>
</comment>
<dbReference type="InterPro" id="IPR051328">
    <property type="entry name" value="T7SS_ABC-Transporter"/>
</dbReference>
<keyword evidence="4 7" id="KW-0472">Membrane</keyword>
<feature type="transmembrane region" description="Helical" evidence="7">
    <location>
        <begin position="563"/>
        <end position="588"/>
    </location>
</feature>
<protein>
    <submittedName>
        <fullName evidence="8">YhgE/Pip domain-containing protein</fullName>
    </submittedName>
</protein>
<evidence type="ECO:0000256" key="1">
    <source>
        <dbReference type="ARBA" id="ARBA00004141"/>
    </source>
</evidence>